<comment type="caution">
    <text evidence="2">The sequence shown here is derived from an EMBL/GenBank/DDBJ whole genome shotgun (WGS) entry which is preliminary data.</text>
</comment>
<sequence>MTKKDHILTFVFIFVVTLGYFGWFMAELDNELLQQELASLKYNSSEIRGLHK</sequence>
<name>N8Q1P7_9GAMM</name>
<evidence type="ECO:0000313" key="3">
    <source>
        <dbReference type="Proteomes" id="UP000018426"/>
    </source>
</evidence>
<keyword evidence="1" id="KW-0472">Membrane</keyword>
<protein>
    <submittedName>
        <fullName evidence="2">Uncharacterized protein</fullName>
    </submittedName>
</protein>
<feature type="transmembrane region" description="Helical" evidence="1">
    <location>
        <begin position="7"/>
        <end position="26"/>
    </location>
</feature>
<organism evidence="2 3">
    <name type="scientific">Acinetobacter parvus NIPH 1103</name>
    <dbReference type="NCBI Taxonomy" id="1217671"/>
    <lineage>
        <taxon>Bacteria</taxon>
        <taxon>Pseudomonadati</taxon>
        <taxon>Pseudomonadota</taxon>
        <taxon>Gammaproteobacteria</taxon>
        <taxon>Moraxellales</taxon>
        <taxon>Moraxellaceae</taxon>
        <taxon>Acinetobacter</taxon>
    </lineage>
</organism>
<dbReference type="Proteomes" id="UP000018426">
    <property type="component" value="Unassembled WGS sequence"/>
</dbReference>
<gene>
    <name evidence="2" type="ORF">F989_02405</name>
</gene>
<dbReference type="EMBL" id="APOL01000042">
    <property type="protein sequence ID" value="ENU32425.1"/>
    <property type="molecule type" value="Genomic_DNA"/>
</dbReference>
<evidence type="ECO:0000256" key="1">
    <source>
        <dbReference type="SAM" id="Phobius"/>
    </source>
</evidence>
<dbReference type="HOGENOM" id="CLU_214152_0_0_6"/>
<proteinExistence type="predicted"/>
<accession>N8Q1P7</accession>
<reference evidence="2 3" key="1">
    <citation type="submission" date="2013-02" db="EMBL/GenBank/DDBJ databases">
        <title>The Genome Sequence of Acinetobacter parvus NIPH 1103.</title>
        <authorList>
            <consortium name="The Broad Institute Genome Sequencing Platform"/>
            <consortium name="The Broad Institute Genome Sequencing Center for Infectious Disease"/>
            <person name="Cerqueira G."/>
            <person name="Feldgarden M."/>
            <person name="Courvalin P."/>
            <person name="Perichon B."/>
            <person name="Grillot-Courvalin C."/>
            <person name="Clermont D."/>
            <person name="Rocha E."/>
            <person name="Yoon E.-J."/>
            <person name="Nemec A."/>
            <person name="Walker B."/>
            <person name="Young S.K."/>
            <person name="Zeng Q."/>
            <person name="Gargeya S."/>
            <person name="Fitzgerald M."/>
            <person name="Haas B."/>
            <person name="Abouelleil A."/>
            <person name="Alvarado L."/>
            <person name="Arachchi H.M."/>
            <person name="Berlin A.M."/>
            <person name="Chapman S.B."/>
            <person name="Dewar J."/>
            <person name="Goldberg J."/>
            <person name="Griggs A."/>
            <person name="Gujja S."/>
            <person name="Hansen M."/>
            <person name="Howarth C."/>
            <person name="Imamovic A."/>
            <person name="Larimer J."/>
            <person name="McCowan C."/>
            <person name="Murphy C."/>
            <person name="Neiman D."/>
            <person name="Pearson M."/>
            <person name="Priest M."/>
            <person name="Roberts A."/>
            <person name="Saif S."/>
            <person name="Shea T."/>
            <person name="Sisk P."/>
            <person name="Sykes S."/>
            <person name="Wortman J."/>
            <person name="Nusbaum C."/>
            <person name="Birren B."/>
        </authorList>
    </citation>
    <scope>NUCLEOTIDE SEQUENCE [LARGE SCALE GENOMIC DNA]</scope>
    <source>
        <strain evidence="2 3">NIPH 1103</strain>
    </source>
</reference>
<dbReference type="PATRIC" id="fig|1217671.3.peg.2368"/>
<keyword evidence="1" id="KW-1133">Transmembrane helix</keyword>
<dbReference type="AlphaFoldDB" id="N8Q1P7"/>
<keyword evidence="1" id="KW-0812">Transmembrane</keyword>
<evidence type="ECO:0000313" key="2">
    <source>
        <dbReference type="EMBL" id="ENU32425.1"/>
    </source>
</evidence>
<dbReference type="RefSeq" id="WP_004674825.1">
    <property type="nucleotide sequence ID" value="NZ_KB849218.1"/>
</dbReference>